<sequence length="47" mass="5470">MKHFEAFPISRPIVCHAEKQTLAAVFVRLKCLWLIIFTVVMLLRVCP</sequence>
<keyword evidence="1" id="KW-0472">Membrane</keyword>
<protein>
    <submittedName>
        <fullName evidence="3">Uncharacterized protein</fullName>
    </submittedName>
</protein>
<name>A0A1I7X7W3_HETBA</name>
<evidence type="ECO:0000313" key="2">
    <source>
        <dbReference type="Proteomes" id="UP000095283"/>
    </source>
</evidence>
<proteinExistence type="predicted"/>
<keyword evidence="1" id="KW-0812">Transmembrane</keyword>
<dbReference type="AlphaFoldDB" id="A0A1I7X7W3"/>
<keyword evidence="2" id="KW-1185">Reference proteome</keyword>
<dbReference type="Proteomes" id="UP000095283">
    <property type="component" value="Unplaced"/>
</dbReference>
<evidence type="ECO:0000313" key="3">
    <source>
        <dbReference type="WBParaSite" id="Hba_13725"/>
    </source>
</evidence>
<keyword evidence="1" id="KW-1133">Transmembrane helix</keyword>
<organism evidence="2 3">
    <name type="scientific">Heterorhabditis bacteriophora</name>
    <name type="common">Entomopathogenic nematode worm</name>
    <dbReference type="NCBI Taxonomy" id="37862"/>
    <lineage>
        <taxon>Eukaryota</taxon>
        <taxon>Metazoa</taxon>
        <taxon>Ecdysozoa</taxon>
        <taxon>Nematoda</taxon>
        <taxon>Chromadorea</taxon>
        <taxon>Rhabditida</taxon>
        <taxon>Rhabditina</taxon>
        <taxon>Rhabditomorpha</taxon>
        <taxon>Strongyloidea</taxon>
        <taxon>Heterorhabditidae</taxon>
        <taxon>Heterorhabditis</taxon>
    </lineage>
</organism>
<feature type="transmembrane region" description="Helical" evidence="1">
    <location>
        <begin position="21"/>
        <end position="43"/>
    </location>
</feature>
<dbReference type="WBParaSite" id="Hba_13725">
    <property type="protein sequence ID" value="Hba_13725"/>
    <property type="gene ID" value="Hba_13725"/>
</dbReference>
<accession>A0A1I7X7W3</accession>
<reference evidence="3" key="1">
    <citation type="submission" date="2016-11" db="UniProtKB">
        <authorList>
            <consortium name="WormBaseParasite"/>
        </authorList>
    </citation>
    <scope>IDENTIFICATION</scope>
</reference>
<evidence type="ECO:0000256" key="1">
    <source>
        <dbReference type="SAM" id="Phobius"/>
    </source>
</evidence>